<dbReference type="InterPro" id="IPR004136">
    <property type="entry name" value="NMO"/>
</dbReference>
<proteinExistence type="inferred from homology"/>
<organism evidence="6 7">
    <name type="scientific">SAR86 cluster bacterium</name>
    <dbReference type="NCBI Taxonomy" id="2030880"/>
    <lineage>
        <taxon>Bacteria</taxon>
        <taxon>Pseudomonadati</taxon>
        <taxon>Pseudomonadota</taxon>
        <taxon>Gammaproteobacteria</taxon>
        <taxon>SAR86 cluster</taxon>
    </lineage>
</organism>
<evidence type="ECO:0000256" key="4">
    <source>
        <dbReference type="ARBA" id="ARBA00023002"/>
    </source>
</evidence>
<keyword evidence="5 6" id="KW-0503">Monooxygenase</keyword>
<evidence type="ECO:0000256" key="3">
    <source>
        <dbReference type="ARBA" id="ARBA00022643"/>
    </source>
</evidence>
<dbReference type="SUPFAM" id="SSF51412">
    <property type="entry name" value="Inosine monophosphate dehydrogenase (IMPDH)"/>
    <property type="match status" value="1"/>
</dbReference>
<dbReference type="AlphaFoldDB" id="A0A368BW56"/>
<evidence type="ECO:0000256" key="5">
    <source>
        <dbReference type="ARBA" id="ARBA00023033"/>
    </source>
</evidence>
<dbReference type="FunFam" id="3.20.20.70:FF:000210">
    <property type="entry name" value="2-nitropropane dioxygenase"/>
    <property type="match status" value="1"/>
</dbReference>
<evidence type="ECO:0000313" key="6">
    <source>
        <dbReference type="EMBL" id="RCL41471.1"/>
    </source>
</evidence>
<dbReference type="PANTHER" id="PTHR42747">
    <property type="entry name" value="NITRONATE MONOOXYGENASE-RELATED"/>
    <property type="match status" value="1"/>
</dbReference>
<evidence type="ECO:0000256" key="2">
    <source>
        <dbReference type="ARBA" id="ARBA00022630"/>
    </source>
</evidence>
<keyword evidence="2" id="KW-0285">Flavoprotein</keyword>
<name>A0A368BW56_9GAMM</name>
<evidence type="ECO:0000256" key="1">
    <source>
        <dbReference type="ARBA" id="ARBA00009881"/>
    </source>
</evidence>
<keyword evidence="3" id="KW-0288">FMN</keyword>
<keyword evidence="4" id="KW-0560">Oxidoreductase</keyword>
<dbReference type="GO" id="GO:0018580">
    <property type="term" value="F:nitronate monooxygenase activity"/>
    <property type="evidence" value="ECO:0007669"/>
    <property type="project" value="InterPro"/>
</dbReference>
<dbReference type="PANTHER" id="PTHR42747:SF4">
    <property type="entry name" value="BLR1330 PROTEIN"/>
    <property type="match status" value="1"/>
</dbReference>
<evidence type="ECO:0000313" key="7">
    <source>
        <dbReference type="Proteomes" id="UP000253307"/>
    </source>
</evidence>
<comment type="similarity">
    <text evidence="1">Belongs to the nitronate monooxygenase family. NMO class I subfamily.</text>
</comment>
<sequence length="324" mass="34718">MNQIEQLKSQLKIPVIGAPLFLVSGPELVIAQCKSGIVGSFPALNARPQHVLDEWITRIKDELAKAKEADPEKRIAPFAVNQICHGSNDRLFGDMEICVKHEVPIIITSLRPPEEIVQAAHSYGGMVFHDVINVRHARKAAEQGVDGLILVCSGAGGHAGTLSPFALVREVKEWFDGAIILSGAISSGSAVASSIALGSDFAYIGTRFIATEEANADQGYKQMLIESAADDIVYSSLFTGVHGNYLKGSIEKAGLDPQNLPDADKSTMNFGSGGNTESKAWKDIWGSGQGTGSIKDSPSVEKLVDNLTMEFEEAVQDLNQKSKI</sequence>
<dbReference type="InterPro" id="IPR013785">
    <property type="entry name" value="Aldolase_TIM"/>
</dbReference>
<dbReference type="Gene3D" id="3.20.20.70">
    <property type="entry name" value="Aldolase class I"/>
    <property type="match status" value="1"/>
</dbReference>
<dbReference type="Proteomes" id="UP000253307">
    <property type="component" value="Unassembled WGS sequence"/>
</dbReference>
<dbReference type="EMBL" id="QOPE01000012">
    <property type="protein sequence ID" value="RCL41471.1"/>
    <property type="molecule type" value="Genomic_DNA"/>
</dbReference>
<dbReference type="CDD" id="cd04730">
    <property type="entry name" value="NPD_like"/>
    <property type="match status" value="1"/>
</dbReference>
<protein>
    <submittedName>
        <fullName evidence="6">Nitronate monooxygenase</fullName>
    </submittedName>
</protein>
<dbReference type="Pfam" id="PF03060">
    <property type="entry name" value="NMO"/>
    <property type="match status" value="1"/>
</dbReference>
<comment type="caution">
    <text evidence="6">The sequence shown here is derived from an EMBL/GenBank/DDBJ whole genome shotgun (WGS) entry which is preliminary data.</text>
</comment>
<reference evidence="6 7" key="1">
    <citation type="journal article" date="2018" name="Microbiome">
        <title>Fine metagenomic profile of the Mediterranean stratified and mixed water columns revealed by assembly and recruitment.</title>
        <authorList>
            <person name="Haro-Moreno J.M."/>
            <person name="Lopez-Perez M."/>
            <person name="De La Torre J.R."/>
            <person name="Picazo A."/>
            <person name="Camacho A."/>
            <person name="Rodriguez-Valera F."/>
        </authorList>
    </citation>
    <scope>NUCLEOTIDE SEQUENCE [LARGE SCALE GENOMIC DNA]</scope>
    <source>
        <strain evidence="6">MED-G82</strain>
    </source>
</reference>
<gene>
    <name evidence="6" type="ORF">DBW96_02125</name>
</gene>
<accession>A0A368BW56</accession>